<feature type="domain" description="Methyltransferase type 11" evidence="2">
    <location>
        <begin position="31"/>
        <end position="77"/>
    </location>
</feature>
<accession>A0ABS4JF54</accession>
<comment type="caution">
    <text evidence="3">The sequence shown here is derived from an EMBL/GenBank/DDBJ whole genome shotgun (WGS) entry which is preliminary data.</text>
</comment>
<proteinExistence type="predicted"/>
<dbReference type="Gene3D" id="3.40.50.150">
    <property type="entry name" value="Vaccinia Virus protein VP39"/>
    <property type="match status" value="1"/>
</dbReference>
<dbReference type="GO" id="GO:0008168">
    <property type="term" value="F:methyltransferase activity"/>
    <property type="evidence" value="ECO:0007669"/>
    <property type="project" value="UniProtKB-KW"/>
</dbReference>
<reference evidence="3 4" key="1">
    <citation type="submission" date="2021-03" db="EMBL/GenBank/DDBJ databases">
        <title>Genomic Encyclopedia of Type Strains, Phase IV (KMG-IV): sequencing the most valuable type-strain genomes for metagenomic binning, comparative biology and taxonomic classification.</title>
        <authorList>
            <person name="Goeker M."/>
        </authorList>
    </citation>
    <scope>NUCLEOTIDE SEQUENCE [LARGE SCALE GENOMIC DNA]</scope>
    <source>
        <strain evidence="3 4">DSM 26806</strain>
    </source>
</reference>
<dbReference type="InterPro" id="IPR013216">
    <property type="entry name" value="Methyltransf_11"/>
</dbReference>
<evidence type="ECO:0000256" key="1">
    <source>
        <dbReference type="SAM" id="MobiDB-lite"/>
    </source>
</evidence>
<name>A0ABS4JF54_9BACL</name>
<dbReference type="GO" id="GO:0032259">
    <property type="term" value="P:methylation"/>
    <property type="evidence" value="ECO:0007669"/>
    <property type="project" value="UniProtKB-KW"/>
</dbReference>
<gene>
    <name evidence="3" type="ORF">J2Z69_001364</name>
</gene>
<organism evidence="3 4">
    <name type="scientific">Paenibacillus shirakamiensis</name>
    <dbReference type="NCBI Taxonomy" id="1265935"/>
    <lineage>
        <taxon>Bacteria</taxon>
        <taxon>Bacillati</taxon>
        <taxon>Bacillota</taxon>
        <taxon>Bacilli</taxon>
        <taxon>Bacillales</taxon>
        <taxon>Paenibacillaceae</taxon>
        <taxon>Paenibacillus</taxon>
    </lineage>
</organism>
<keyword evidence="3" id="KW-0808">Transferase</keyword>
<dbReference type="SUPFAM" id="SSF53335">
    <property type="entry name" value="S-adenosyl-L-methionine-dependent methyltransferases"/>
    <property type="match status" value="1"/>
</dbReference>
<evidence type="ECO:0000313" key="3">
    <source>
        <dbReference type="EMBL" id="MBP2000345.1"/>
    </source>
</evidence>
<dbReference type="EMBL" id="JAGGLD010000001">
    <property type="protein sequence ID" value="MBP2000345.1"/>
    <property type="molecule type" value="Genomic_DNA"/>
</dbReference>
<keyword evidence="4" id="KW-1185">Reference proteome</keyword>
<dbReference type="Pfam" id="PF08241">
    <property type="entry name" value="Methyltransf_11"/>
    <property type="match status" value="1"/>
</dbReference>
<sequence length="311" mass="35992">MMRLDLGCGSIKHEGCIGIDILPYPEVDVVQDFNLPLPYADQSVDFVMASNSLQYSDNLQQMMQELYRICRHGSTVCIVAPYAHVAAHLVNPHFRQLFNEHSPRYWTTHNEFYVDPEEYRLSEQEGWSLITSEDPSSPAEIDFRLLRVEFFYLPQYEGLYEDVELSLLRQSQMNVAFQVMFHLLVVKEDILDEEIRSRSAQPQEEPKYIEHHRFKTSKLEASDPLYYIDHISSLQTAPLQVQSPAPSLPETVDKQSLKVQTRTVTSKRRSPTSKTKKPTSLRKQVKKHISSTNRPAIKTAPLTRKNKARVR</sequence>
<evidence type="ECO:0000313" key="4">
    <source>
        <dbReference type="Proteomes" id="UP001519288"/>
    </source>
</evidence>
<evidence type="ECO:0000259" key="2">
    <source>
        <dbReference type="Pfam" id="PF08241"/>
    </source>
</evidence>
<feature type="region of interest" description="Disordered" evidence="1">
    <location>
        <begin position="240"/>
        <end position="311"/>
    </location>
</feature>
<feature type="compositionally biased region" description="Basic residues" evidence="1">
    <location>
        <begin position="265"/>
        <end position="289"/>
    </location>
</feature>
<dbReference type="InterPro" id="IPR029063">
    <property type="entry name" value="SAM-dependent_MTases_sf"/>
</dbReference>
<dbReference type="Proteomes" id="UP001519288">
    <property type="component" value="Unassembled WGS sequence"/>
</dbReference>
<keyword evidence="3" id="KW-0489">Methyltransferase</keyword>
<dbReference type="CDD" id="cd02440">
    <property type="entry name" value="AdoMet_MTases"/>
    <property type="match status" value="1"/>
</dbReference>
<protein>
    <submittedName>
        <fullName evidence="3">SAM-dependent methyltransferase</fullName>
    </submittedName>
</protein>